<dbReference type="GO" id="GO:0016616">
    <property type="term" value="F:oxidoreductase activity, acting on the CH-OH group of donors, NAD or NADP as acceptor"/>
    <property type="evidence" value="ECO:0007669"/>
    <property type="project" value="TreeGrafter"/>
</dbReference>
<organism evidence="4">
    <name type="scientific">Leptosphaeria maculans (strain JN3 / isolate v23.1.3 / race Av1-4-5-6-7-8)</name>
    <name type="common">Blackleg fungus</name>
    <name type="synonym">Phoma lingam</name>
    <dbReference type="NCBI Taxonomy" id="985895"/>
    <lineage>
        <taxon>Eukaryota</taxon>
        <taxon>Fungi</taxon>
        <taxon>Dikarya</taxon>
        <taxon>Ascomycota</taxon>
        <taxon>Pezizomycotina</taxon>
        <taxon>Dothideomycetes</taxon>
        <taxon>Pleosporomycetidae</taxon>
        <taxon>Pleosporales</taxon>
        <taxon>Pleosporineae</taxon>
        <taxon>Leptosphaeriaceae</taxon>
        <taxon>Plenodomus</taxon>
        <taxon>Plenodomus lingam/Leptosphaeria maculans species complex</taxon>
    </lineage>
</organism>
<sequence length="141" mass="15428">MPQLPPKPLPFTVKDKVAIITGAGSGINLSFATLLLSHGCNVLLADLHLRPEAQTLVSQYRNPHARPRALFQHTDVTHWPDLTALFTTAAAEFGRLDIVCPGAGIYDPESSNFWHPPGVEGGRSRDDVAGGSWRFGRFWGR</sequence>
<dbReference type="InParanoid" id="E4ZWR4"/>
<dbReference type="VEuPathDB" id="FungiDB:LEMA_P031920.1"/>
<dbReference type="OMA" id="VEINVNH"/>
<dbReference type="Gene3D" id="3.40.50.720">
    <property type="entry name" value="NAD(P)-binding Rossmann-like Domain"/>
    <property type="match status" value="1"/>
</dbReference>
<evidence type="ECO:0000256" key="2">
    <source>
        <dbReference type="ARBA" id="ARBA00023002"/>
    </source>
</evidence>
<proteinExistence type="inferred from homology"/>
<dbReference type="eggNOG" id="KOG4169">
    <property type="taxonomic scope" value="Eukaryota"/>
</dbReference>
<dbReference type="SUPFAM" id="SSF51735">
    <property type="entry name" value="NAD(P)-binding Rossmann-fold domains"/>
    <property type="match status" value="1"/>
</dbReference>
<keyword evidence="4" id="KW-1185">Reference proteome</keyword>
<comment type="similarity">
    <text evidence="1">Belongs to the short-chain dehydrogenases/reductases (SDR) family.</text>
</comment>
<evidence type="ECO:0000256" key="1">
    <source>
        <dbReference type="ARBA" id="ARBA00006484"/>
    </source>
</evidence>
<dbReference type="HOGENOM" id="CLU_1825630_0_0_1"/>
<keyword evidence="2" id="KW-0560">Oxidoreductase</keyword>
<dbReference type="Pfam" id="PF00106">
    <property type="entry name" value="adh_short"/>
    <property type="match status" value="1"/>
</dbReference>
<evidence type="ECO:0000313" key="4">
    <source>
        <dbReference type="Proteomes" id="UP000002668"/>
    </source>
</evidence>
<dbReference type="OrthoDB" id="5296at2759"/>
<dbReference type="PANTHER" id="PTHR44229:SF4">
    <property type="entry name" value="15-HYDROXYPROSTAGLANDIN DEHYDROGENASE [NAD(+)]"/>
    <property type="match status" value="1"/>
</dbReference>
<accession>E4ZWR4</accession>
<dbReference type="PANTHER" id="PTHR44229">
    <property type="entry name" value="15-HYDROXYPROSTAGLANDIN DEHYDROGENASE [NAD(+)]"/>
    <property type="match status" value="1"/>
</dbReference>
<dbReference type="AlphaFoldDB" id="E4ZWR4"/>
<dbReference type="PRINTS" id="PR00081">
    <property type="entry name" value="GDHRDH"/>
</dbReference>
<dbReference type="Proteomes" id="UP000002668">
    <property type="component" value="Genome"/>
</dbReference>
<reference evidence="4" key="1">
    <citation type="journal article" date="2011" name="Nat. Commun.">
        <title>Effector diversification within compartments of the Leptosphaeria maculans genome affected by Repeat-Induced Point mutations.</title>
        <authorList>
            <person name="Rouxel T."/>
            <person name="Grandaubert J."/>
            <person name="Hane J.K."/>
            <person name="Hoede C."/>
            <person name="van de Wouw A.P."/>
            <person name="Couloux A."/>
            <person name="Dominguez V."/>
            <person name="Anthouard V."/>
            <person name="Bally P."/>
            <person name="Bourras S."/>
            <person name="Cozijnsen A.J."/>
            <person name="Ciuffetti L.M."/>
            <person name="Degrave A."/>
            <person name="Dilmaghani A."/>
            <person name="Duret L."/>
            <person name="Fudal I."/>
            <person name="Goodwin S.B."/>
            <person name="Gout L."/>
            <person name="Glaser N."/>
            <person name="Linglin J."/>
            <person name="Kema G.H.J."/>
            <person name="Lapalu N."/>
            <person name="Lawrence C.B."/>
            <person name="May K."/>
            <person name="Meyer M."/>
            <person name="Ollivier B."/>
            <person name="Poulain J."/>
            <person name="Schoch C.L."/>
            <person name="Simon A."/>
            <person name="Spatafora J.W."/>
            <person name="Stachowiak A."/>
            <person name="Turgeon B.G."/>
            <person name="Tyler B.M."/>
            <person name="Vincent D."/>
            <person name="Weissenbach J."/>
            <person name="Amselem J."/>
            <person name="Quesneville H."/>
            <person name="Oliver R.P."/>
            <person name="Wincker P."/>
            <person name="Balesdent M.-H."/>
            <person name="Howlett B.J."/>
        </authorList>
    </citation>
    <scope>NUCLEOTIDE SEQUENCE [LARGE SCALE GENOMIC DNA]</scope>
    <source>
        <strain evidence="4">JN3 / isolate v23.1.3 / race Av1-4-5-6-7-8</strain>
    </source>
</reference>
<gene>
    <name evidence="3" type="ORF">LEMA_P031920.1</name>
</gene>
<protein>
    <submittedName>
        <fullName evidence="3">Uncharacterized protein</fullName>
    </submittedName>
</protein>
<dbReference type="InterPro" id="IPR002347">
    <property type="entry name" value="SDR_fam"/>
</dbReference>
<dbReference type="EMBL" id="FP929127">
    <property type="protein sequence ID" value="CBX96040.1"/>
    <property type="molecule type" value="Genomic_DNA"/>
</dbReference>
<dbReference type="InterPro" id="IPR036291">
    <property type="entry name" value="NAD(P)-bd_dom_sf"/>
</dbReference>
<evidence type="ECO:0000313" key="3">
    <source>
        <dbReference type="EMBL" id="CBX96040.1"/>
    </source>
</evidence>
<dbReference type="STRING" id="985895.E4ZWR4"/>
<name>E4ZWR4_LEPMJ</name>
<dbReference type="GO" id="GO:0005737">
    <property type="term" value="C:cytoplasm"/>
    <property type="evidence" value="ECO:0007669"/>
    <property type="project" value="TreeGrafter"/>
</dbReference>